<dbReference type="InterPro" id="IPR040256">
    <property type="entry name" value="At4g02000-like"/>
</dbReference>
<name>A0A6L2M4G1_TANCI</name>
<proteinExistence type="predicted"/>
<evidence type="ECO:0000259" key="1">
    <source>
        <dbReference type="Pfam" id="PF14111"/>
    </source>
</evidence>
<dbReference type="InterPro" id="IPR025558">
    <property type="entry name" value="DUF4283"/>
</dbReference>
<dbReference type="AlphaFoldDB" id="A0A6L2M4G1"/>
<dbReference type="EMBL" id="BKCJ010005835">
    <property type="protein sequence ID" value="GEU68893.1"/>
    <property type="molecule type" value="Genomic_DNA"/>
</dbReference>
<reference evidence="2" key="1">
    <citation type="journal article" date="2019" name="Sci. Rep.">
        <title>Draft genome of Tanacetum cinerariifolium, the natural source of mosquito coil.</title>
        <authorList>
            <person name="Yamashiro T."/>
            <person name="Shiraishi A."/>
            <person name="Satake H."/>
            <person name="Nakayama K."/>
        </authorList>
    </citation>
    <scope>NUCLEOTIDE SEQUENCE</scope>
</reference>
<dbReference type="Pfam" id="PF14111">
    <property type="entry name" value="DUF4283"/>
    <property type="match status" value="1"/>
</dbReference>
<gene>
    <name evidence="2" type="ORF">Tci_040871</name>
</gene>
<sequence>MSSSYANVTGNPSRIKVNFNTLFTPAGNGIDVVVPVKSNRVISERFANTAYGFFFRNPVAYHVVANYVKNTLGKYGLVRSMFSSSTRLFSFQFSSMDRLDAMLKNGPWFIRKSQLIMKKWHLDVNLLKEDVGIVLVWVKLHGVPVTVFTEDDFSAIATKFCTPLMLDSYTVEKLIIDEKVTLSVDEGKPLKKVVFSGDYDSDDEVASIDNEMASFFAKKDGNGTQSFLEQWKESYENNEYEYDPYDDNMYEGQEILDKIQAIYDNFDFKVRGHKKK</sequence>
<evidence type="ECO:0000313" key="2">
    <source>
        <dbReference type="EMBL" id="GEU68893.1"/>
    </source>
</evidence>
<protein>
    <recommendedName>
        <fullName evidence="1">DUF4283 domain-containing protein</fullName>
    </recommendedName>
</protein>
<accession>A0A6L2M4G1</accession>
<feature type="domain" description="DUF4283" evidence="1">
    <location>
        <begin position="52"/>
        <end position="125"/>
    </location>
</feature>
<organism evidence="2">
    <name type="scientific">Tanacetum cinerariifolium</name>
    <name type="common">Dalmatian daisy</name>
    <name type="synonym">Chrysanthemum cinerariifolium</name>
    <dbReference type="NCBI Taxonomy" id="118510"/>
    <lineage>
        <taxon>Eukaryota</taxon>
        <taxon>Viridiplantae</taxon>
        <taxon>Streptophyta</taxon>
        <taxon>Embryophyta</taxon>
        <taxon>Tracheophyta</taxon>
        <taxon>Spermatophyta</taxon>
        <taxon>Magnoliopsida</taxon>
        <taxon>eudicotyledons</taxon>
        <taxon>Gunneridae</taxon>
        <taxon>Pentapetalae</taxon>
        <taxon>asterids</taxon>
        <taxon>campanulids</taxon>
        <taxon>Asterales</taxon>
        <taxon>Asteraceae</taxon>
        <taxon>Asteroideae</taxon>
        <taxon>Anthemideae</taxon>
        <taxon>Anthemidinae</taxon>
        <taxon>Tanacetum</taxon>
    </lineage>
</organism>
<dbReference type="PANTHER" id="PTHR31286:SF99">
    <property type="entry name" value="DUF4283 DOMAIN-CONTAINING PROTEIN"/>
    <property type="match status" value="1"/>
</dbReference>
<comment type="caution">
    <text evidence="2">The sequence shown here is derived from an EMBL/GenBank/DDBJ whole genome shotgun (WGS) entry which is preliminary data.</text>
</comment>
<dbReference type="PANTHER" id="PTHR31286">
    <property type="entry name" value="GLYCINE-RICH CELL WALL STRUCTURAL PROTEIN 1.8-LIKE"/>
    <property type="match status" value="1"/>
</dbReference>